<dbReference type="Proteomes" id="UP000253744">
    <property type="component" value="Chromosome"/>
</dbReference>
<dbReference type="EMBL" id="BMLZ01000026">
    <property type="protein sequence ID" value="GGP30388.1"/>
    <property type="molecule type" value="Genomic_DNA"/>
</dbReference>
<dbReference type="GeneID" id="59165399"/>
<protein>
    <submittedName>
        <fullName evidence="1">Uncharacterized protein</fullName>
    </submittedName>
</protein>
<organism evidence="1 4">
    <name type="scientific">Deinococcus wulumuqiensis</name>
    <dbReference type="NCBI Taxonomy" id="980427"/>
    <lineage>
        <taxon>Bacteria</taxon>
        <taxon>Thermotogati</taxon>
        <taxon>Deinococcota</taxon>
        <taxon>Deinococci</taxon>
        <taxon>Deinococcales</taxon>
        <taxon>Deinococcaceae</taxon>
        <taxon>Deinococcus</taxon>
    </lineage>
</organism>
<reference evidence="3" key="5">
    <citation type="submission" date="2024-05" db="EMBL/GenBank/DDBJ databases">
        <authorList>
            <person name="Sun Q."/>
            <person name="Zhou Y."/>
        </authorList>
    </citation>
    <scope>NUCLEOTIDE SEQUENCE</scope>
    <source>
        <strain evidence="3">CGMCC 1.8884</strain>
        <strain evidence="2">CGMCC 1.8885</strain>
    </source>
</reference>
<dbReference type="RefSeq" id="WP_017870452.1">
    <property type="nucleotide sequence ID" value="NZ_BMLZ01000026.1"/>
</dbReference>
<dbReference type="AlphaFoldDB" id="A0A345IDU3"/>
<proteinExistence type="predicted"/>
<name>A0A345IDU3_9DEIO</name>
<reference evidence="3" key="1">
    <citation type="journal article" date="2014" name="Int. J. Syst. Evol. Microbiol.">
        <title>Complete genome of a new Firmicutes species belonging to the dominant human colonic microbiota ('Ruminococcus bicirculans') reveals two chromosomes and a selective capacity to utilize plant glucans.</title>
        <authorList>
            <consortium name="NISC Comparative Sequencing Program"/>
            <person name="Wegmann U."/>
            <person name="Louis P."/>
            <person name="Goesmann A."/>
            <person name="Henrissat B."/>
            <person name="Duncan S.H."/>
            <person name="Flint H.J."/>
        </authorList>
    </citation>
    <scope>NUCLEOTIDE SEQUENCE</scope>
    <source>
        <strain evidence="3">CGMCC 1.8884</strain>
    </source>
</reference>
<reference evidence="1 4" key="3">
    <citation type="submission" date="2018-07" db="EMBL/GenBank/DDBJ databases">
        <title>Complete Genome and Methylome Analysis of Deinococcus wulumuqiensis NEB 479.</title>
        <authorList>
            <person name="Fomenkov A."/>
            <person name="Luyten Y."/>
            <person name="Vincze T."/>
            <person name="Anton B.P."/>
            <person name="Clark T."/>
            <person name="Roberts R.J."/>
            <person name="Morgan R.D."/>
        </authorList>
    </citation>
    <scope>NUCLEOTIDE SEQUENCE [LARGE SCALE GENOMIC DNA]</scope>
    <source>
        <strain evidence="1 4">NEB 479</strain>
    </source>
</reference>
<dbReference type="EMBL" id="CP031158">
    <property type="protein sequence ID" value="AXG97865.1"/>
    <property type="molecule type" value="Genomic_DNA"/>
</dbReference>
<evidence type="ECO:0000313" key="4">
    <source>
        <dbReference type="Proteomes" id="UP000253744"/>
    </source>
</evidence>
<evidence type="ECO:0000313" key="1">
    <source>
        <dbReference type="EMBL" id="AXG97865.1"/>
    </source>
</evidence>
<reference evidence="2" key="2">
    <citation type="journal article" date="2014" name="Int. J. Syst. Evol. Microbiol.">
        <title>Complete genome sequence of Corynebacterium casei LMG S-19264T (=DSM 44701T), isolated from a smear-ripened cheese.</title>
        <authorList>
            <consortium name="US DOE Joint Genome Institute (JGI-PGF)"/>
            <person name="Walter F."/>
            <person name="Albersmeier A."/>
            <person name="Kalinowski J."/>
            <person name="Ruckert C."/>
        </authorList>
    </citation>
    <scope>NUCLEOTIDE SEQUENCE</scope>
    <source>
        <strain evidence="2">CGMCC 1.8885</strain>
    </source>
</reference>
<dbReference type="EMBL" id="BMMA01000026">
    <property type="protein sequence ID" value="GGI88778.1"/>
    <property type="molecule type" value="Genomic_DNA"/>
</dbReference>
<sequence length="84" mass="9479">MTKFVKVEGESVWINVSRIDGVMVRPQLQRVGESEKDPLEERHELTGAYEVAVFFQDKIAPVRSFPSRAEAEAFIQSLLGDLEA</sequence>
<dbReference type="Proteomes" id="UP000630135">
    <property type="component" value="Unassembled WGS sequence"/>
</dbReference>
<reference evidence="5" key="4">
    <citation type="journal article" date="2019" name="Int. J. Syst. Evol. Microbiol.">
        <title>The Global Catalogue of Microorganisms (GCM) 10K type strain sequencing project: providing services to taxonomists for standard genome sequencing and annotation.</title>
        <authorList>
            <consortium name="The Broad Institute Genomics Platform"/>
            <consortium name="The Broad Institute Genome Sequencing Center for Infectious Disease"/>
            <person name="Wu L."/>
            <person name="Ma J."/>
        </authorList>
    </citation>
    <scope>NUCLEOTIDE SEQUENCE [LARGE SCALE GENOMIC DNA]</scope>
    <source>
        <strain evidence="5">CGMCC 1.8884</strain>
    </source>
</reference>
<evidence type="ECO:0000313" key="2">
    <source>
        <dbReference type="EMBL" id="GGI88778.1"/>
    </source>
</evidence>
<gene>
    <name evidence="1" type="ORF">DVJ83_00305</name>
    <name evidence="3" type="ORF">GCM10008021_20390</name>
    <name evidence="2" type="ORF">GCM10010914_23950</name>
</gene>
<evidence type="ECO:0000313" key="3">
    <source>
        <dbReference type="EMBL" id="GGP30388.1"/>
    </source>
</evidence>
<evidence type="ECO:0000313" key="5">
    <source>
        <dbReference type="Proteomes" id="UP000630135"/>
    </source>
</evidence>
<dbReference type="Proteomes" id="UP000652720">
    <property type="component" value="Unassembled WGS sequence"/>
</dbReference>
<dbReference type="KEGG" id="dwu:DVJ83_00305"/>
<accession>A0A345IDU3</accession>
<keyword evidence="5" id="KW-1185">Reference proteome</keyword>